<dbReference type="Proteomes" id="UP000199439">
    <property type="component" value="Unassembled WGS sequence"/>
</dbReference>
<name>A0A1I1S4Q0_9FLAO</name>
<dbReference type="EMBL" id="FOMI01000013">
    <property type="protein sequence ID" value="SFD41469.1"/>
    <property type="molecule type" value="Genomic_DNA"/>
</dbReference>
<protein>
    <submittedName>
        <fullName evidence="3">Uncharacterized conserved protein, contains ParB-like and HNH nuclease domains</fullName>
    </submittedName>
</protein>
<evidence type="ECO:0000259" key="1">
    <source>
        <dbReference type="Pfam" id="PF03235"/>
    </source>
</evidence>
<dbReference type="OrthoDB" id="9798761at2"/>
<reference evidence="4" key="1">
    <citation type="submission" date="2016-10" db="EMBL/GenBank/DDBJ databases">
        <authorList>
            <person name="Varghese N."/>
            <person name="Submissions S."/>
        </authorList>
    </citation>
    <scope>NUCLEOTIDE SEQUENCE [LARGE SCALE GENOMIC DNA]</scope>
    <source>
        <strain evidence="4">DSM 25730</strain>
    </source>
</reference>
<organism evidence="3 4">
    <name type="scientific">Algibacter pectinivorans</name>
    <dbReference type="NCBI Taxonomy" id="870482"/>
    <lineage>
        <taxon>Bacteria</taxon>
        <taxon>Pseudomonadati</taxon>
        <taxon>Bacteroidota</taxon>
        <taxon>Flavobacteriia</taxon>
        <taxon>Flavobacteriales</taxon>
        <taxon>Flavobacteriaceae</taxon>
        <taxon>Algibacter</taxon>
    </lineage>
</organism>
<feature type="domain" description="GmrSD restriction endonucleases C-terminal" evidence="2">
    <location>
        <begin position="427"/>
        <end position="554"/>
    </location>
</feature>
<dbReference type="AlphaFoldDB" id="A0A1I1S4Q0"/>
<dbReference type="InterPro" id="IPR011089">
    <property type="entry name" value="GmrSD_C"/>
</dbReference>
<feature type="domain" description="GmrSD restriction endonucleases N-terminal" evidence="1">
    <location>
        <begin position="11"/>
        <end position="236"/>
    </location>
</feature>
<dbReference type="Pfam" id="PF07510">
    <property type="entry name" value="GmrSD_C"/>
    <property type="match status" value="1"/>
</dbReference>
<sequence length="565" mass="66643">MDIFKAEERNIRNILEKKEIKYTIPRNQRDYVWETKQWKELLVDIYTSISFDENGEIILNDYFIGSCVLSDTKKKNIKSIVDGQQRLTTITIILSVIYDLFEENNQTKLLEGIYSYLLKKDDDGDDYFVIENNALEPYYSEVILNKPIDENDIVPISEQEKRISECYSFFYTNLKSKIAEFEEHEIDYLKAFRSQLLNLKIIEITVGNQIDAYTIFEILNAKGKQLELGDRMKNWILKRLPKQFPTDTAKSKWNKIRESIEPISKSDNNFSNFIKHFWISKYEKLKDEDEIYHYFKTEVSQSEMPNFLKELQESALDYNRIATANRKKINSKLDFVLSSLITFRTSQIRPIALSLFSVYNKNLISEKEITKYLEILEHFHFIYTAICSTPANKVEKIYHKYAPLIRNNFSKKIIYELVEELNSIKPNYNTFKRNFLVKGFSNKNKDLKVNRSIVNYILQKIEYYKQNTDEFAINNLTIEHIANDDGTENTARIGNLLPLSKNINSNCGDEPLKDKIIKYSNSSFIMVNEFIKHNSDKEEWSDKNIGERTTALAKLSYEKVWKLKI</sequence>
<dbReference type="InterPro" id="IPR004919">
    <property type="entry name" value="GmrSD_N"/>
</dbReference>
<dbReference type="Pfam" id="PF03235">
    <property type="entry name" value="GmrSD_N"/>
    <property type="match status" value="1"/>
</dbReference>
<gene>
    <name evidence="3" type="ORF">SAMN04487987_11312</name>
</gene>
<dbReference type="RefSeq" id="WP_092853805.1">
    <property type="nucleotide sequence ID" value="NZ_FOMI01000013.1"/>
</dbReference>
<dbReference type="PANTHER" id="PTHR35149">
    <property type="entry name" value="SLL5132 PROTEIN"/>
    <property type="match status" value="1"/>
</dbReference>
<dbReference type="STRING" id="870482.SAMN04487987_11312"/>
<proteinExistence type="predicted"/>
<evidence type="ECO:0000313" key="3">
    <source>
        <dbReference type="EMBL" id="SFD41469.1"/>
    </source>
</evidence>
<dbReference type="PANTHER" id="PTHR35149:SF2">
    <property type="entry name" value="DUF262 DOMAIN-CONTAINING PROTEIN"/>
    <property type="match status" value="1"/>
</dbReference>
<accession>A0A1I1S4Q0</accession>
<evidence type="ECO:0000259" key="2">
    <source>
        <dbReference type="Pfam" id="PF07510"/>
    </source>
</evidence>
<keyword evidence="4" id="KW-1185">Reference proteome</keyword>
<evidence type="ECO:0000313" key="4">
    <source>
        <dbReference type="Proteomes" id="UP000199439"/>
    </source>
</evidence>